<dbReference type="InterPro" id="IPR036217">
    <property type="entry name" value="MethylDNA_cys_MeTrfase_DNAb"/>
</dbReference>
<dbReference type="AlphaFoldDB" id="E4KR39"/>
<dbReference type="SUPFAM" id="SSF46767">
    <property type="entry name" value="Methylated DNA-protein cysteine methyltransferase, C-terminal domain"/>
    <property type="match status" value="1"/>
</dbReference>
<dbReference type="Gene3D" id="1.10.10.10">
    <property type="entry name" value="Winged helix-like DNA-binding domain superfamily/Winged helix DNA-binding domain"/>
    <property type="match status" value="1"/>
</dbReference>
<evidence type="ECO:0000256" key="2">
    <source>
        <dbReference type="ARBA" id="ARBA00008711"/>
    </source>
</evidence>
<keyword evidence="5 10" id="KW-0808">Transferase</keyword>
<dbReference type="GO" id="GO:0003908">
    <property type="term" value="F:methylated-DNA-[protein]-cysteine S-methyltransferase activity"/>
    <property type="evidence" value="ECO:0007669"/>
    <property type="project" value="UniProtKB-EC"/>
</dbReference>
<proteinExistence type="inferred from homology"/>
<dbReference type="Pfam" id="PF01035">
    <property type="entry name" value="DNA_binding_1"/>
    <property type="match status" value="1"/>
</dbReference>
<comment type="similarity">
    <text evidence="2">Belongs to the MGMT family.</text>
</comment>
<evidence type="ECO:0000256" key="6">
    <source>
        <dbReference type="ARBA" id="ARBA00022763"/>
    </source>
</evidence>
<organism evidence="10 11">
    <name type="scientific">Eremococcus coleocola ACS-139-V-Col8</name>
    <dbReference type="NCBI Taxonomy" id="908337"/>
    <lineage>
        <taxon>Bacteria</taxon>
        <taxon>Bacillati</taxon>
        <taxon>Bacillota</taxon>
        <taxon>Bacilli</taxon>
        <taxon>Lactobacillales</taxon>
        <taxon>Aerococcaceae</taxon>
        <taxon>Eremococcus</taxon>
    </lineage>
</organism>
<dbReference type="STRING" id="908337.HMPREF9257_0752"/>
<dbReference type="CDD" id="cd06445">
    <property type="entry name" value="ATase"/>
    <property type="match status" value="1"/>
</dbReference>
<comment type="catalytic activity">
    <reaction evidence="8">
        <text>a 6-O-methyl-2'-deoxyguanosine in DNA + L-cysteinyl-[protein] = S-methyl-L-cysteinyl-[protein] + a 2'-deoxyguanosine in DNA</text>
        <dbReference type="Rhea" id="RHEA:24000"/>
        <dbReference type="Rhea" id="RHEA-COMP:10131"/>
        <dbReference type="Rhea" id="RHEA-COMP:10132"/>
        <dbReference type="Rhea" id="RHEA-COMP:11367"/>
        <dbReference type="Rhea" id="RHEA-COMP:11368"/>
        <dbReference type="ChEBI" id="CHEBI:29950"/>
        <dbReference type="ChEBI" id="CHEBI:82612"/>
        <dbReference type="ChEBI" id="CHEBI:85445"/>
        <dbReference type="ChEBI" id="CHEBI:85448"/>
        <dbReference type="EC" id="2.1.1.63"/>
    </reaction>
</comment>
<dbReference type="PANTHER" id="PTHR10815">
    <property type="entry name" value="METHYLATED-DNA--PROTEIN-CYSTEINE METHYLTRANSFERASE"/>
    <property type="match status" value="1"/>
</dbReference>
<evidence type="ECO:0000256" key="4">
    <source>
        <dbReference type="ARBA" id="ARBA00022603"/>
    </source>
</evidence>
<accession>E4KR39</accession>
<dbReference type="RefSeq" id="WP_006418723.1">
    <property type="nucleotide sequence ID" value="NZ_AENN01000017.1"/>
</dbReference>
<sequence length="154" mass="17031">MNQIAIYPFPYGLLQIEYTEDQILSIANVDNFDGSSQTSSLSDQAFIELSEFMEGKRKEFNLPYLLDGTDFQKKVWSALLDIPYGQTKTYQEVAEIIGQPNAVRAVGAACRDNKLLMLIPCHRVVGSNGDLKGYAGGVQMKSDLLAIEGPKCKC</sequence>
<dbReference type="InterPro" id="IPR036631">
    <property type="entry name" value="MGMT_N_sf"/>
</dbReference>
<keyword evidence="11" id="KW-1185">Reference proteome</keyword>
<dbReference type="InterPro" id="IPR036388">
    <property type="entry name" value="WH-like_DNA-bd_sf"/>
</dbReference>
<dbReference type="GO" id="GO:0032259">
    <property type="term" value="P:methylation"/>
    <property type="evidence" value="ECO:0007669"/>
    <property type="project" value="UniProtKB-KW"/>
</dbReference>
<dbReference type="SUPFAM" id="SSF53155">
    <property type="entry name" value="Methylated DNA-protein cysteine methyltransferase domain"/>
    <property type="match status" value="1"/>
</dbReference>
<feature type="domain" description="Methylated-DNA-[protein]-cysteine S-methyltransferase DNA binding" evidence="9">
    <location>
        <begin position="70"/>
        <end position="149"/>
    </location>
</feature>
<reference evidence="10 11" key="1">
    <citation type="submission" date="2010-10" db="EMBL/GenBank/DDBJ databases">
        <authorList>
            <person name="Durkin A.S."/>
            <person name="Madupu R."/>
            <person name="Torralba M."/>
            <person name="Gillis M."/>
            <person name="Methe B."/>
            <person name="Sutton G."/>
            <person name="Nelson K.E."/>
        </authorList>
    </citation>
    <scope>NUCLEOTIDE SEQUENCE [LARGE SCALE GENOMIC DNA]</scope>
    <source>
        <strain evidence="10 11">ACS-139-V-Col8</strain>
    </source>
</reference>
<evidence type="ECO:0000313" key="11">
    <source>
        <dbReference type="Proteomes" id="UP000005990"/>
    </source>
</evidence>
<evidence type="ECO:0000256" key="7">
    <source>
        <dbReference type="ARBA" id="ARBA00023204"/>
    </source>
</evidence>
<dbReference type="EMBL" id="AENN01000017">
    <property type="protein sequence ID" value="EFR30563.1"/>
    <property type="molecule type" value="Genomic_DNA"/>
</dbReference>
<keyword evidence="4 10" id="KW-0489">Methyltransferase</keyword>
<dbReference type="NCBIfam" id="TIGR00589">
    <property type="entry name" value="ogt"/>
    <property type="match status" value="1"/>
</dbReference>
<dbReference type="Proteomes" id="UP000005990">
    <property type="component" value="Unassembled WGS sequence"/>
</dbReference>
<evidence type="ECO:0000256" key="5">
    <source>
        <dbReference type="ARBA" id="ARBA00022679"/>
    </source>
</evidence>
<gene>
    <name evidence="10" type="ORF">HMPREF9257_0752</name>
</gene>
<dbReference type="EC" id="2.1.1.63" evidence="3"/>
<dbReference type="eggNOG" id="COG0350">
    <property type="taxonomic scope" value="Bacteria"/>
</dbReference>
<comment type="caution">
    <text evidence="10">The sequence shown here is derived from an EMBL/GenBank/DDBJ whole genome shotgun (WGS) entry which is preliminary data.</text>
</comment>
<dbReference type="OrthoDB" id="9802228at2"/>
<dbReference type="GO" id="GO:0006281">
    <property type="term" value="P:DNA repair"/>
    <property type="evidence" value="ECO:0007669"/>
    <property type="project" value="UniProtKB-KW"/>
</dbReference>
<dbReference type="InterPro" id="IPR001497">
    <property type="entry name" value="MethylDNA_cys_MeTrfase_AS"/>
</dbReference>
<dbReference type="FunFam" id="1.10.10.10:FF:000214">
    <property type="entry name" value="Methylated-DNA--protein-cysteine methyltransferase"/>
    <property type="match status" value="1"/>
</dbReference>
<keyword evidence="7" id="KW-0234">DNA repair</keyword>
<dbReference type="PROSITE" id="PS00374">
    <property type="entry name" value="MGMT"/>
    <property type="match status" value="1"/>
</dbReference>
<evidence type="ECO:0000256" key="1">
    <source>
        <dbReference type="ARBA" id="ARBA00001286"/>
    </source>
</evidence>
<evidence type="ECO:0000256" key="8">
    <source>
        <dbReference type="ARBA" id="ARBA00049348"/>
    </source>
</evidence>
<dbReference type="InterPro" id="IPR014048">
    <property type="entry name" value="MethylDNA_cys_MeTrfase_DNA-bd"/>
</dbReference>
<comment type="catalytic activity">
    <reaction evidence="1">
        <text>a 4-O-methyl-thymidine in DNA + L-cysteinyl-[protein] = a thymidine in DNA + S-methyl-L-cysteinyl-[protein]</text>
        <dbReference type="Rhea" id="RHEA:53428"/>
        <dbReference type="Rhea" id="RHEA-COMP:10131"/>
        <dbReference type="Rhea" id="RHEA-COMP:10132"/>
        <dbReference type="Rhea" id="RHEA-COMP:13555"/>
        <dbReference type="Rhea" id="RHEA-COMP:13556"/>
        <dbReference type="ChEBI" id="CHEBI:29950"/>
        <dbReference type="ChEBI" id="CHEBI:82612"/>
        <dbReference type="ChEBI" id="CHEBI:137386"/>
        <dbReference type="ChEBI" id="CHEBI:137387"/>
        <dbReference type="EC" id="2.1.1.63"/>
    </reaction>
</comment>
<keyword evidence="6" id="KW-0227">DNA damage</keyword>
<protein>
    <recommendedName>
        <fullName evidence="3">methylated-DNA--[protein]-cysteine S-methyltransferase</fullName>
        <ecNumber evidence="3">2.1.1.63</ecNumber>
    </recommendedName>
</protein>
<evidence type="ECO:0000313" key="10">
    <source>
        <dbReference type="EMBL" id="EFR30563.1"/>
    </source>
</evidence>
<name>E4KR39_9LACT</name>
<dbReference type="PANTHER" id="PTHR10815:SF13">
    <property type="entry name" value="METHYLATED-DNA--PROTEIN-CYSTEINE METHYLTRANSFERASE"/>
    <property type="match status" value="1"/>
</dbReference>
<evidence type="ECO:0000259" key="9">
    <source>
        <dbReference type="Pfam" id="PF01035"/>
    </source>
</evidence>
<evidence type="ECO:0000256" key="3">
    <source>
        <dbReference type="ARBA" id="ARBA00011918"/>
    </source>
</evidence>